<dbReference type="AlphaFoldDB" id="A1ZGR4"/>
<evidence type="ECO:0000313" key="2">
    <source>
        <dbReference type="Proteomes" id="UP000004095"/>
    </source>
</evidence>
<name>A1ZGR4_MICM2</name>
<evidence type="ECO:0000313" key="1">
    <source>
        <dbReference type="EMBL" id="EAY30183.1"/>
    </source>
</evidence>
<comment type="caution">
    <text evidence="1">The sequence shown here is derived from an EMBL/GenBank/DDBJ whole genome shotgun (WGS) entry which is preliminary data.</text>
</comment>
<sequence>MGNEKWEPLCAKRLGLTRKIAFVLSPGFDERLQKQNLIQQVGSLTNEFIFQQFTDMYQAKGWLFAGEATLTV</sequence>
<proteinExistence type="predicted"/>
<protein>
    <submittedName>
        <fullName evidence="1">Uncharacterized protein</fullName>
    </submittedName>
</protein>
<dbReference type="EMBL" id="AAWS01000007">
    <property type="protein sequence ID" value="EAY30183.1"/>
    <property type="molecule type" value="Genomic_DNA"/>
</dbReference>
<keyword evidence="2" id="KW-1185">Reference proteome</keyword>
<reference evidence="1 2" key="1">
    <citation type="submission" date="2007-01" db="EMBL/GenBank/DDBJ databases">
        <authorList>
            <person name="Haygood M."/>
            <person name="Podell S."/>
            <person name="Anderson C."/>
            <person name="Hopkinson B."/>
            <person name="Roe K."/>
            <person name="Barbeau K."/>
            <person name="Gaasterland T."/>
            <person name="Ferriera S."/>
            <person name="Johnson J."/>
            <person name="Kravitz S."/>
            <person name="Beeson K."/>
            <person name="Sutton G."/>
            <person name="Rogers Y.-H."/>
            <person name="Friedman R."/>
            <person name="Frazier M."/>
            <person name="Venter J.C."/>
        </authorList>
    </citation>
    <scope>NUCLEOTIDE SEQUENCE [LARGE SCALE GENOMIC DNA]</scope>
    <source>
        <strain evidence="1 2">ATCC 23134</strain>
    </source>
</reference>
<gene>
    <name evidence="1" type="ORF">M23134_08005</name>
</gene>
<dbReference type="Proteomes" id="UP000004095">
    <property type="component" value="Unassembled WGS sequence"/>
</dbReference>
<organism evidence="1 2">
    <name type="scientific">Microscilla marina ATCC 23134</name>
    <dbReference type="NCBI Taxonomy" id="313606"/>
    <lineage>
        <taxon>Bacteria</taxon>
        <taxon>Pseudomonadati</taxon>
        <taxon>Bacteroidota</taxon>
        <taxon>Cytophagia</taxon>
        <taxon>Cytophagales</taxon>
        <taxon>Microscillaceae</taxon>
        <taxon>Microscilla</taxon>
    </lineage>
</organism>
<accession>A1ZGR4</accession>